<evidence type="ECO:0000313" key="2">
    <source>
        <dbReference type="Proteomes" id="UP000271162"/>
    </source>
</evidence>
<dbReference type="EMBL" id="UYSL01005231">
    <property type="protein sequence ID" value="VDL67065.1"/>
    <property type="molecule type" value="Genomic_DNA"/>
</dbReference>
<protein>
    <submittedName>
        <fullName evidence="1 3">Uncharacterized protein</fullName>
    </submittedName>
</protein>
<keyword evidence="2" id="KW-1185">Reference proteome</keyword>
<proteinExistence type="predicted"/>
<evidence type="ECO:0000313" key="1">
    <source>
        <dbReference type="EMBL" id="VDL67065.1"/>
    </source>
</evidence>
<name>A0A0N4XLS2_NIPBR</name>
<reference evidence="1 2" key="2">
    <citation type="submission" date="2018-11" db="EMBL/GenBank/DDBJ databases">
        <authorList>
            <consortium name="Pathogen Informatics"/>
        </authorList>
    </citation>
    <scope>NUCLEOTIDE SEQUENCE [LARGE SCALE GENOMIC DNA]</scope>
</reference>
<sequence>MVLLSAEAITSAANIEVLPKTRSIKPPSISLPEFYGTPEEFPEYWAIYDSLVPSSNDLSTIEKIVLLKDSLKGKAER</sequence>
<dbReference type="AlphaFoldDB" id="A0A0N4XLS2"/>
<reference evidence="3" key="1">
    <citation type="submission" date="2017-02" db="UniProtKB">
        <authorList>
            <consortium name="WormBaseParasite"/>
        </authorList>
    </citation>
    <scope>IDENTIFICATION</scope>
</reference>
<organism evidence="3">
    <name type="scientific">Nippostrongylus brasiliensis</name>
    <name type="common">Rat hookworm</name>
    <dbReference type="NCBI Taxonomy" id="27835"/>
    <lineage>
        <taxon>Eukaryota</taxon>
        <taxon>Metazoa</taxon>
        <taxon>Ecdysozoa</taxon>
        <taxon>Nematoda</taxon>
        <taxon>Chromadorea</taxon>
        <taxon>Rhabditida</taxon>
        <taxon>Rhabditina</taxon>
        <taxon>Rhabditomorpha</taxon>
        <taxon>Strongyloidea</taxon>
        <taxon>Heligmosomidae</taxon>
        <taxon>Nippostrongylus</taxon>
    </lineage>
</organism>
<accession>A0A0N4XLS2</accession>
<evidence type="ECO:0000313" key="3">
    <source>
        <dbReference type="WBParaSite" id="NBR_0000347401-mRNA-1"/>
    </source>
</evidence>
<gene>
    <name evidence="1" type="ORF">NBR_LOCUS3476</name>
</gene>
<dbReference type="Proteomes" id="UP000271162">
    <property type="component" value="Unassembled WGS sequence"/>
</dbReference>
<dbReference type="WBParaSite" id="NBR_0000347401-mRNA-1">
    <property type="protein sequence ID" value="NBR_0000347401-mRNA-1"/>
    <property type="gene ID" value="NBR_0000347401"/>
</dbReference>